<comment type="similarity">
    <text evidence="2 5">Belongs to the MoeA family.</text>
</comment>
<keyword evidence="3 5" id="KW-0500">Molybdenum</keyword>
<dbReference type="InterPro" id="IPR005110">
    <property type="entry name" value="MoeA_linker/N"/>
</dbReference>
<comment type="cofactor">
    <cofactor evidence="5">
        <name>Mg(2+)</name>
        <dbReference type="ChEBI" id="CHEBI:18420"/>
    </cofactor>
</comment>
<keyword evidence="5" id="KW-0460">Magnesium</keyword>
<accession>A0ABQ6UN86</accession>
<dbReference type="PANTHER" id="PTHR10192">
    <property type="entry name" value="MOLYBDOPTERIN BIOSYNTHESIS PROTEIN"/>
    <property type="match status" value="1"/>
</dbReference>
<feature type="domain" description="MoaB/Mog" evidence="7">
    <location>
        <begin position="184"/>
        <end position="321"/>
    </location>
</feature>
<dbReference type="Gene3D" id="2.40.340.10">
    <property type="entry name" value="MoeA, C-terminal, domain IV"/>
    <property type="match status" value="1"/>
</dbReference>
<dbReference type="Gene3D" id="2.170.190.11">
    <property type="entry name" value="Molybdopterin biosynthesis moea protein, domain 3"/>
    <property type="match status" value="1"/>
</dbReference>
<evidence type="ECO:0000256" key="5">
    <source>
        <dbReference type="RuleBase" id="RU365090"/>
    </source>
</evidence>
<dbReference type="Pfam" id="PF00994">
    <property type="entry name" value="MoCF_biosynth"/>
    <property type="match status" value="1"/>
</dbReference>
<dbReference type="InterPro" id="IPR036135">
    <property type="entry name" value="MoeA_linker/N_sf"/>
</dbReference>
<protein>
    <recommendedName>
        <fullName evidence="5">Molybdopterin molybdenumtransferase</fullName>
        <ecNumber evidence="5">2.10.1.1</ecNumber>
    </recommendedName>
</protein>
<dbReference type="Pfam" id="PF03453">
    <property type="entry name" value="MoeA_N"/>
    <property type="match status" value="1"/>
</dbReference>
<proteinExistence type="inferred from homology"/>
<comment type="caution">
    <text evidence="8">The sequence shown here is derived from an EMBL/GenBank/DDBJ whole genome shotgun (WGS) entry which is preliminary data.</text>
</comment>
<evidence type="ECO:0000313" key="9">
    <source>
        <dbReference type="Proteomes" id="UP000471364"/>
    </source>
</evidence>
<gene>
    <name evidence="8" type="ORF">F6X54_02385</name>
</gene>
<dbReference type="CDD" id="cd00887">
    <property type="entry name" value="MoeA"/>
    <property type="match status" value="1"/>
</dbReference>
<keyword evidence="5" id="KW-0501">Molybdenum cofactor biosynthesis</keyword>
<evidence type="ECO:0000259" key="7">
    <source>
        <dbReference type="SMART" id="SM00852"/>
    </source>
</evidence>
<dbReference type="Gene3D" id="3.90.105.10">
    <property type="entry name" value="Molybdopterin biosynthesis moea protein, domain 2"/>
    <property type="match status" value="1"/>
</dbReference>
<keyword evidence="9" id="KW-1185">Reference proteome</keyword>
<dbReference type="Proteomes" id="UP000471364">
    <property type="component" value="Unassembled WGS sequence"/>
</dbReference>
<evidence type="ECO:0000256" key="3">
    <source>
        <dbReference type="ARBA" id="ARBA00022505"/>
    </source>
</evidence>
<keyword evidence="5" id="KW-0479">Metal-binding</keyword>
<dbReference type="InterPro" id="IPR036688">
    <property type="entry name" value="MoeA_C_domain_IV_sf"/>
</dbReference>
<comment type="pathway">
    <text evidence="5">Cofactor biosynthesis; molybdopterin biosynthesis.</text>
</comment>
<dbReference type="EC" id="2.10.1.1" evidence="5"/>
<sequence>MTTAPHHTGSHHSSRPATEWAAARALAHRLPAPLPAESVPLASAAGRTLAAPLVAAVPLPGFDNSAMDGYAVRGPGPWRVVGQILAGRTHAVAPLVEGTAVEVATGAPVPGRADRVVPYEIADRIGDVLRAVPGDRRHIRCAGEYAARGQELVPAGSPVTPAVLGLAASVGLDHLTVRARPRARLLISGDEVVHAGRPPWGRVRDAIGPMLAPLLSAWGADLLGPRMVGDQPDWFAGAIADSTRDADVTVVCGASSVGPADGLHASLRHLGAVAHVDGVRCRPGHPQVLAQAGARWIVGLPGNPYAALVAALTLIDPLLTGLAGRPPADLDTAVLTTDPLRLDERNTRIVPVRRGARGLRLVDGAHPGYLGAAADADALAVVPPGWRPGTPVGLLTLPWQVGRPPGPGLPALPGWVGSSEARTGEADRRIPL</sequence>
<feature type="region of interest" description="Disordered" evidence="6">
    <location>
        <begin position="411"/>
        <end position="432"/>
    </location>
</feature>
<reference evidence="8 9" key="1">
    <citation type="submission" date="2019-09" db="EMBL/GenBank/DDBJ databases">
        <title>High taxonomic diversity of Micromonospora strains isolated from Medicago sativa nodules in different geographical locations.</title>
        <authorList>
            <person name="Martinez-Hidalgo P."/>
            <person name="Flores-Felix J.D."/>
            <person name="Velazquez E."/>
            <person name="Brau L."/>
            <person name="Trujillo M.E."/>
            <person name="Martinez-Molina E."/>
        </authorList>
    </citation>
    <scope>NUCLEOTIDE SEQUENCE [LARGE SCALE GENOMIC DNA]</scope>
    <source>
        <strain evidence="8 9">ALFB5</strain>
    </source>
</reference>
<dbReference type="InterPro" id="IPR001453">
    <property type="entry name" value="MoaB/Mog_dom"/>
</dbReference>
<evidence type="ECO:0000313" key="8">
    <source>
        <dbReference type="EMBL" id="KAB1118749.1"/>
    </source>
</evidence>
<dbReference type="Gene3D" id="3.40.980.10">
    <property type="entry name" value="MoaB/Mog-like domain"/>
    <property type="match status" value="1"/>
</dbReference>
<evidence type="ECO:0000256" key="6">
    <source>
        <dbReference type="SAM" id="MobiDB-lite"/>
    </source>
</evidence>
<dbReference type="SUPFAM" id="SSF53218">
    <property type="entry name" value="Molybdenum cofactor biosynthesis proteins"/>
    <property type="match status" value="1"/>
</dbReference>
<evidence type="ECO:0000256" key="4">
    <source>
        <dbReference type="ARBA" id="ARBA00047317"/>
    </source>
</evidence>
<feature type="compositionally biased region" description="Basic and acidic residues" evidence="6">
    <location>
        <begin position="422"/>
        <end position="432"/>
    </location>
</feature>
<dbReference type="InterPro" id="IPR038987">
    <property type="entry name" value="MoeA-like"/>
</dbReference>
<dbReference type="SMART" id="SM00852">
    <property type="entry name" value="MoCF_biosynth"/>
    <property type="match status" value="1"/>
</dbReference>
<dbReference type="RefSeq" id="WP_030268128.1">
    <property type="nucleotide sequence ID" value="NZ_CP107893.1"/>
</dbReference>
<dbReference type="PANTHER" id="PTHR10192:SF5">
    <property type="entry name" value="GEPHYRIN"/>
    <property type="match status" value="1"/>
</dbReference>
<dbReference type="SUPFAM" id="SSF63882">
    <property type="entry name" value="MoeA N-terminal region -like"/>
    <property type="match status" value="1"/>
</dbReference>
<name>A0ABQ6UN86_9ACTN</name>
<comment type="function">
    <text evidence="1 5">Catalyzes the insertion of molybdate into adenylated molybdopterin with the concomitant release of AMP.</text>
</comment>
<dbReference type="InterPro" id="IPR036425">
    <property type="entry name" value="MoaB/Mog-like_dom_sf"/>
</dbReference>
<evidence type="ECO:0000256" key="1">
    <source>
        <dbReference type="ARBA" id="ARBA00002901"/>
    </source>
</evidence>
<dbReference type="EMBL" id="WAAR01000005">
    <property type="protein sequence ID" value="KAB1118749.1"/>
    <property type="molecule type" value="Genomic_DNA"/>
</dbReference>
<evidence type="ECO:0000256" key="2">
    <source>
        <dbReference type="ARBA" id="ARBA00010763"/>
    </source>
</evidence>
<keyword evidence="5" id="KW-0808">Transferase</keyword>
<comment type="catalytic activity">
    <reaction evidence="4">
        <text>adenylyl-molybdopterin + molybdate = Mo-molybdopterin + AMP + H(+)</text>
        <dbReference type="Rhea" id="RHEA:35047"/>
        <dbReference type="ChEBI" id="CHEBI:15378"/>
        <dbReference type="ChEBI" id="CHEBI:36264"/>
        <dbReference type="ChEBI" id="CHEBI:62727"/>
        <dbReference type="ChEBI" id="CHEBI:71302"/>
        <dbReference type="ChEBI" id="CHEBI:456215"/>
        <dbReference type="EC" id="2.10.1.1"/>
    </reaction>
</comment>
<organism evidence="8 9">
    <name type="scientific">Micromonospora aurantiaca</name>
    <name type="common">nom. illeg.</name>
    <dbReference type="NCBI Taxonomy" id="47850"/>
    <lineage>
        <taxon>Bacteria</taxon>
        <taxon>Bacillati</taxon>
        <taxon>Actinomycetota</taxon>
        <taxon>Actinomycetes</taxon>
        <taxon>Micromonosporales</taxon>
        <taxon>Micromonosporaceae</taxon>
        <taxon>Micromonospora</taxon>
    </lineage>
</organism>